<dbReference type="SMART" id="SM00261">
    <property type="entry name" value="FU"/>
    <property type="match status" value="2"/>
</dbReference>
<dbReference type="SUPFAM" id="SSF57184">
    <property type="entry name" value="Growth factor receptor domain"/>
    <property type="match status" value="2"/>
</dbReference>
<dbReference type="InterPro" id="IPR009030">
    <property type="entry name" value="Growth_fac_rcpt_cys_sf"/>
</dbReference>
<dbReference type="RefSeq" id="XP_004254342.1">
    <property type="nucleotide sequence ID" value="XM_004254294.1"/>
</dbReference>
<organism evidence="1 2">
    <name type="scientific">Entamoeba invadens IP1</name>
    <dbReference type="NCBI Taxonomy" id="370355"/>
    <lineage>
        <taxon>Eukaryota</taxon>
        <taxon>Amoebozoa</taxon>
        <taxon>Evosea</taxon>
        <taxon>Archamoebae</taxon>
        <taxon>Mastigamoebida</taxon>
        <taxon>Entamoebidae</taxon>
        <taxon>Entamoeba</taxon>
    </lineage>
</organism>
<accession>A0A0A1U0W2</accession>
<dbReference type="PANTHER" id="PTHR45756:SF1">
    <property type="entry name" value="PROTEIN KINASE DOMAIN CONTAINING PROTEIN"/>
    <property type="match status" value="1"/>
</dbReference>
<dbReference type="PANTHER" id="PTHR45756">
    <property type="entry name" value="PALMITOYLTRANSFERASE"/>
    <property type="match status" value="1"/>
</dbReference>
<dbReference type="AlphaFoldDB" id="A0A0A1U0W2"/>
<gene>
    <name evidence="1" type="ORF">EIN_215490</name>
</gene>
<dbReference type="OrthoDB" id="27819at2759"/>
<protein>
    <recommendedName>
        <fullName evidence="3">Furin repeat-containing protein</fullName>
    </recommendedName>
</protein>
<dbReference type="GeneID" id="14886556"/>
<proteinExistence type="predicted"/>
<dbReference type="KEGG" id="eiv:EIN_215490"/>
<dbReference type="InterPro" id="IPR053215">
    <property type="entry name" value="TKL_Ser/Thr_kinase"/>
</dbReference>
<evidence type="ECO:0000313" key="1">
    <source>
        <dbReference type="EMBL" id="ELP87571.1"/>
    </source>
</evidence>
<dbReference type="VEuPathDB" id="AmoebaDB:EIN_215490"/>
<keyword evidence="2" id="KW-1185">Reference proteome</keyword>
<dbReference type="Proteomes" id="UP000014680">
    <property type="component" value="Unassembled WGS sequence"/>
</dbReference>
<sequence>MIFALLIAFSLAADKCTMPYCGTCEDAADKCNTCVTGYLLNSEGKCEFGRDKNCESPFLDVCVKCSDGYMYDVLTKTCKKGVELCFFQYDTSLQLVKCSSCYNNLTVFTENNTCIDCIAKNPNCLKTDKDDCRECSVCRDGYKLTTDNKCEVVPNCAVVNSDGSCTMCIDGFYLENSECKRGNIDECMIYKNSEACSKCNSGKTVLNGKCQYVPFCYLFNKDKTKCIICVNGYGLNNTDCVPCLNSNCTSCNADYTKCSGCVDGMYPDENGVCTSCIENCKSCSDATSCDVCMSGFYRTADGKCEVNNVENCEEAETQSTCSKCKIKFYLNTDAAKCESCTDNTCESFTTEESCGQCGNCKSIRLGSSFKCIVNDNCYSYDNDRSICVECLQGYYLTKDYTCEKCDDKCKNGCVNKGSECSLYDTRDIPYCVSYDENHKCVVCGYGDLENGVCDVEDYCKVKAYDGKCVECFTGEQTTGVPSYYAIYNESCYIPPKPIIPDGSKGVDSFILLTLFLMVLII</sequence>
<evidence type="ECO:0008006" key="3">
    <source>
        <dbReference type="Google" id="ProtNLM"/>
    </source>
</evidence>
<dbReference type="InterPro" id="IPR006212">
    <property type="entry name" value="Furin_repeat"/>
</dbReference>
<evidence type="ECO:0000313" key="2">
    <source>
        <dbReference type="Proteomes" id="UP000014680"/>
    </source>
</evidence>
<reference evidence="1 2" key="1">
    <citation type="submission" date="2012-10" db="EMBL/GenBank/DDBJ databases">
        <authorList>
            <person name="Zafar N."/>
            <person name="Inman J."/>
            <person name="Hall N."/>
            <person name="Lorenzi H."/>
            <person name="Caler E."/>
        </authorList>
    </citation>
    <scope>NUCLEOTIDE SEQUENCE [LARGE SCALE GENOMIC DNA]</scope>
    <source>
        <strain evidence="1 2">IP1</strain>
    </source>
</reference>
<name>A0A0A1U0W2_ENTIV</name>
<dbReference type="EMBL" id="KB206852">
    <property type="protein sequence ID" value="ELP87571.1"/>
    <property type="molecule type" value="Genomic_DNA"/>
</dbReference>